<evidence type="ECO:0000313" key="4">
    <source>
        <dbReference type="EMBL" id="CEM29140.1"/>
    </source>
</evidence>
<proteinExistence type="predicted"/>
<feature type="region of interest" description="Disordered" evidence="1">
    <location>
        <begin position="249"/>
        <end position="276"/>
    </location>
</feature>
<gene>
    <name evidence="4" type="ORF">Cvel_4720</name>
</gene>
<feature type="signal peptide" evidence="3">
    <location>
        <begin position="1"/>
        <end position="20"/>
    </location>
</feature>
<reference evidence="4" key="1">
    <citation type="submission" date="2014-11" db="EMBL/GenBank/DDBJ databases">
        <authorList>
            <person name="Otto D Thomas"/>
            <person name="Naeem Raeece"/>
        </authorList>
    </citation>
    <scope>NUCLEOTIDE SEQUENCE</scope>
</reference>
<evidence type="ECO:0000256" key="2">
    <source>
        <dbReference type="SAM" id="Phobius"/>
    </source>
</evidence>
<feature type="compositionally biased region" description="Low complexity" evidence="1">
    <location>
        <begin position="250"/>
        <end position="266"/>
    </location>
</feature>
<keyword evidence="2" id="KW-0812">Transmembrane</keyword>
<protein>
    <recommendedName>
        <fullName evidence="5">Cation/H+ exchanger domain-containing protein</fullName>
    </recommendedName>
</protein>
<keyword evidence="3" id="KW-0732">Signal</keyword>
<feature type="transmembrane region" description="Helical" evidence="2">
    <location>
        <begin position="62"/>
        <end position="87"/>
    </location>
</feature>
<feature type="chain" id="PRO_5005190466" description="Cation/H+ exchanger domain-containing protein" evidence="3">
    <location>
        <begin position="21"/>
        <end position="528"/>
    </location>
</feature>
<feature type="transmembrane region" description="Helical" evidence="2">
    <location>
        <begin position="28"/>
        <end position="50"/>
    </location>
</feature>
<name>A0A0G4GHD2_9ALVE</name>
<dbReference type="VEuPathDB" id="CryptoDB:Cvel_4720"/>
<keyword evidence="2" id="KW-1133">Transmembrane helix</keyword>
<accession>A0A0G4GHD2</accession>
<evidence type="ECO:0000256" key="3">
    <source>
        <dbReference type="SAM" id="SignalP"/>
    </source>
</evidence>
<feature type="non-terminal residue" evidence="4">
    <location>
        <position position="1"/>
    </location>
</feature>
<organism evidence="4">
    <name type="scientific">Chromera velia CCMP2878</name>
    <dbReference type="NCBI Taxonomy" id="1169474"/>
    <lineage>
        <taxon>Eukaryota</taxon>
        <taxon>Sar</taxon>
        <taxon>Alveolata</taxon>
        <taxon>Colpodellida</taxon>
        <taxon>Chromeraceae</taxon>
        <taxon>Chromera</taxon>
    </lineage>
</organism>
<dbReference type="EMBL" id="CDMZ01001214">
    <property type="protein sequence ID" value="CEM29140.1"/>
    <property type="molecule type" value="Genomic_DNA"/>
</dbReference>
<evidence type="ECO:0008006" key="5">
    <source>
        <dbReference type="Google" id="ProtNLM"/>
    </source>
</evidence>
<dbReference type="AlphaFoldDB" id="A0A0G4GHD2"/>
<keyword evidence="2" id="KW-0472">Membrane</keyword>
<evidence type="ECO:0000256" key="1">
    <source>
        <dbReference type="SAM" id="MobiDB-lite"/>
    </source>
</evidence>
<sequence>AARLLMLLFFWPLLRRMGYGLSTKEMLLLWFGGLRGAVGLALALLILNDVGCFADDDRYDVTFYVVWVTALLLITNGCSMEAFYKWLNPYPASKERRGYLESLLKGVEAEYAERRVALEDHWLLGAPTIKKARPTRGSWFMHRKHGGDHGEEETAETGQLHVSLLELADMAVPSYEDATVDENLHIHAHCRSLTEALGFVGPVNLPREETRTKSGPKAVASVLYGAFVTEGSKWGCASAILTKLAERQSDAASSSDSPASAGAYPSLGDMKTDRTTAAKALSEKQVETIRRETDSALVFFNAAKTSYQTIYSKSCIEAESVLNLSRSIDKAIDGVTSASKAEIRKNRKSQASPASFAKEAGAGEGAQGLRAFENELEVLRHYLPLLRHDLDSFTNMVPLVTMKTKLQFDIVLTHIECLFAYELVHEQLFNFADSAQLWPLFHSGSRESLASRLVEARADLRTIQEKAPKLFAKASFVIALRVLLNLKKQIVNEHIETGLLPEDDGNKFIECVEESLKSSCTFGLWSSD</sequence>